<sequence>MEPARAFGRALRKRRLDASMSQEKLALDAGLERVFISWLETGNKQPTFGTILKLASALGCSASDLVREAEAVLLFPDQEAPD</sequence>
<reference evidence="3 4" key="1">
    <citation type="submission" date="2023-11" db="EMBL/GenBank/DDBJ databases">
        <title>MicrobeMod: A computational toolkit for identifying prokaryotic methylation and restriction-modification with nanopore sequencing.</title>
        <authorList>
            <person name="Crits-Christoph A."/>
            <person name="Kang S.C."/>
            <person name="Lee H."/>
            <person name="Ostrov N."/>
        </authorList>
    </citation>
    <scope>NUCLEOTIDE SEQUENCE [LARGE SCALE GENOMIC DNA]</scope>
    <source>
        <strain evidence="3 4">ATCC 25935</strain>
    </source>
</reference>
<dbReference type="InterPro" id="IPR010982">
    <property type="entry name" value="Lambda_DNA-bd_dom_sf"/>
</dbReference>
<evidence type="ECO:0000313" key="4">
    <source>
        <dbReference type="Proteomes" id="UP001326110"/>
    </source>
</evidence>
<protein>
    <submittedName>
        <fullName evidence="3">Helix-turn-helix transcriptional regulator</fullName>
    </submittedName>
</protein>
<dbReference type="Gene3D" id="1.10.260.40">
    <property type="entry name" value="lambda repressor-like DNA-binding domains"/>
    <property type="match status" value="1"/>
</dbReference>
<dbReference type="EMBL" id="CP140152">
    <property type="protein sequence ID" value="WQH04505.1"/>
    <property type="molecule type" value="Genomic_DNA"/>
</dbReference>
<keyword evidence="1" id="KW-0238">DNA-binding</keyword>
<dbReference type="InterPro" id="IPR001387">
    <property type="entry name" value="Cro/C1-type_HTH"/>
</dbReference>
<evidence type="ECO:0000313" key="3">
    <source>
        <dbReference type="EMBL" id="WQH04505.1"/>
    </source>
</evidence>
<dbReference type="PANTHER" id="PTHR46797">
    <property type="entry name" value="HTH-TYPE TRANSCRIPTIONAL REGULATOR"/>
    <property type="match status" value="1"/>
</dbReference>
<feature type="domain" description="HTH cro/C1-type" evidence="2">
    <location>
        <begin position="11"/>
        <end position="65"/>
    </location>
</feature>
<accession>A0ABZ0XZF7</accession>
<dbReference type="InterPro" id="IPR050807">
    <property type="entry name" value="TransReg_Diox_bact_type"/>
</dbReference>
<dbReference type="SUPFAM" id="SSF47413">
    <property type="entry name" value="lambda repressor-like DNA-binding domains"/>
    <property type="match status" value="1"/>
</dbReference>
<dbReference type="SMART" id="SM00530">
    <property type="entry name" value="HTH_XRE"/>
    <property type="match status" value="1"/>
</dbReference>
<dbReference type="PROSITE" id="PS50943">
    <property type="entry name" value="HTH_CROC1"/>
    <property type="match status" value="1"/>
</dbReference>
<proteinExistence type="predicted"/>
<evidence type="ECO:0000259" key="2">
    <source>
        <dbReference type="PROSITE" id="PS50943"/>
    </source>
</evidence>
<dbReference type="CDD" id="cd00093">
    <property type="entry name" value="HTH_XRE"/>
    <property type="match status" value="1"/>
</dbReference>
<dbReference type="Proteomes" id="UP001326110">
    <property type="component" value="Chromosome"/>
</dbReference>
<dbReference type="RefSeq" id="WP_322534157.1">
    <property type="nucleotide sequence ID" value="NZ_CP140152.1"/>
</dbReference>
<dbReference type="PANTHER" id="PTHR46797:SF1">
    <property type="entry name" value="METHYLPHOSPHONATE SYNTHASE"/>
    <property type="match status" value="1"/>
</dbReference>
<dbReference type="Pfam" id="PF13560">
    <property type="entry name" value="HTH_31"/>
    <property type="match status" value="1"/>
</dbReference>
<organism evidence="3 4">
    <name type="scientific">Duganella zoogloeoides</name>
    <dbReference type="NCBI Taxonomy" id="75659"/>
    <lineage>
        <taxon>Bacteria</taxon>
        <taxon>Pseudomonadati</taxon>
        <taxon>Pseudomonadota</taxon>
        <taxon>Betaproteobacteria</taxon>
        <taxon>Burkholderiales</taxon>
        <taxon>Oxalobacteraceae</taxon>
        <taxon>Telluria group</taxon>
        <taxon>Duganella</taxon>
    </lineage>
</organism>
<keyword evidence="4" id="KW-1185">Reference proteome</keyword>
<name>A0ABZ0XZF7_9BURK</name>
<gene>
    <name evidence="3" type="ORF">SR858_26295</name>
</gene>
<evidence type="ECO:0000256" key="1">
    <source>
        <dbReference type="ARBA" id="ARBA00023125"/>
    </source>
</evidence>